<dbReference type="Pfam" id="PF02021">
    <property type="entry name" value="UPF0102"/>
    <property type="match status" value="1"/>
</dbReference>
<evidence type="ECO:0000313" key="1">
    <source>
        <dbReference type="EMBL" id="CAB4783926.1"/>
    </source>
</evidence>
<reference evidence="2" key="1">
    <citation type="submission" date="2020-05" db="EMBL/GenBank/DDBJ databases">
        <authorList>
            <person name="Chiriac C."/>
            <person name="Salcher M."/>
            <person name="Ghai R."/>
            <person name="Kavagutti S V."/>
        </authorList>
    </citation>
    <scope>NUCLEOTIDE SEQUENCE</scope>
</reference>
<evidence type="ECO:0000313" key="2">
    <source>
        <dbReference type="EMBL" id="CAB4901961.1"/>
    </source>
</evidence>
<dbReference type="InterPro" id="IPR011856">
    <property type="entry name" value="tRNA_endonuc-like_dom_sf"/>
</dbReference>
<name>A0A6J7G1S9_9ZZZZ</name>
<evidence type="ECO:0000313" key="4">
    <source>
        <dbReference type="EMBL" id="CAB5012493.1"/>
    </source>
</evidence>
<accession>A0A6J7G1S9</accession>
<dbReference type="EMBL" id="CAFBPP010000007">
    <property type="protein sequence ID" value="CAB5012493.1"/>
    <property type="molecule type" value="Genomic_DNA"/>
</dbReference>
<dbReference type="EMBL" id="CAFBMN010000018">
    <property type="protein sequence ID" value="CAB4901961.1"/>
    <property type="molecule type" value="Genomic_DNA"/>
</dbReference>
<dbReference type="InterPro" id="IPR003509">
    <property type="entry name" value="UPF0102_YraN-like"/>
</dbReference>
<sequence length="126" mass="14301">MADIKIPDSKKLILGQFGEDMVVKFLELRGVRILERNWRIKEGEIDIVALYPNGTLAFVEVKTRSSLAFGEPLEAITPAKAARLQRLSLAWRACHARRWGSFQIDCVGVLMQHDGSYIIEYRANVL</sequence>
<gene>
    <name evidence="1" type="ORF">UFOPK2967_00492</name>
    <name evidence="2" type="ORF">UFOPK3587_00532</name>
    <name evidence="3" type="ORF">UFOPK3984_00440</name>
    <name evidence="4" type="ORF">UFOPK4114_00338</name>
</gene>
<dbReference type="HAMAP" id="MF_00048">
    <property type="entry name" value="UPF0102"/>
    <property type="match status" value="1"/>
</dbReference>
<dbReference type="Gene3D" id="3.40.1350.10">
    <property type="match status" value="1"/>
</dbReference>
<dbReference type="GO" id="GO:0003676">
    <property type="term" value="F:nucleic acid binding"/>
    <property type="evidence" value="ECO:0007669"/>
    <property type="project" value="InterPro"/>
</dbReference>
<protein>
    <submittedName>
        <fullName evidence="2">Unannotated protein</fullName>
    </submittedName>
</protein>
<organism evidence="2">
    <name type="scientific">freshwater metagenome</name>
    <dbReference type="NCBI Taxonomy" id="449393"/>
    <lineage>
        <taxon>unclassified sequences</taxon>
        <taxon>metagenomes</taxon>
        <taxon>ecological metagenomes</taxon>
    </lineage>
</organism>
<dbReference type="AlphaFoldDB" id="A0A6J7G1S9"/>
<dbReference type="EMBL" id="CAFBOP010000010">
    <property type="protein sequence ID" value="CAB4981915.1"/>
    <property type="molecule type" value="Genomic_DNA"/>
</dbReference>
<dbReference type="InterPro" id="IPR011335">
    <property type="entry name" value="Restrct_endonuc-II-like"/>
</dbReference>
<dbReference type="PANTHER" id="PTHR34039">
    <property type="entry name" value="UPF0102 PROTEIN YRAN"/>
    <property type="match status" value="1"/>
</dbReference>
<evidence type="ECO:0000313" key="3">
    <source>
        <dbReference type="EMBL" id="CAB4981915.1"/>
    </source>
</evidence>
<proteinExistence type="inferred from homology"/>
<dbReference type="EMBL" id="CAFAAC010000020">
    <property type="protein sequence ID" value="CAB4783926.1"/>
    <property type="molecule type" value="Genomic_DNA"/>
</dbReference>
<dbReference type="NCBIfam" id="NF009154">
    <property type="entry name" value="PRK12497.3-3"/>
    <property type="match status" value="1"/>
</dbReference>
<dbReference type="PANTHER" id="PTHR34039:SF1">
    <property type="entry name" value="UPF0102 PROTEIN YRAN"/>
    <property type="match status" value="1"/>
</dbReference>
<dbReference type="SUPFAM" id="SSF52980">
    <property type="entry name" value="Restriction endonuclease-like"/>
    <property type="match status" value="1"/>
</dbReference>
<dbReference type="CDD" id="cd20736">
    <property type="entry name" value="PoNe_Nuclease"/>
    <property type="match status" value="1"/>
</dbReference>